<dbReference type="Pfam" id="PF02278">
    <property type="entry name" value="Lyase_8"/>
    <property type="match status" value="1"/>
</dbReference>
<dbReference type="Gene3D" id="1.20.1270.70">
    <property type="entry name" value="Designed single chain three-helix bundle"/>
    <property type="match status" value="2"/>
</dbReference>
<dbReference type="PANTHER" id="PTHR38481:SF1">
    <property type="entry name" value="HYALURONATE LYASE"/>
    <property type="match status" value="1"/>
</dbReference>
<gene>
    <name evidence="7" type="ORF">B5E91_10075</name>
</gene>
<dbReference type="EMBL" id="NFLB01000011">
    <property type="protein sequence ID" value="OUQ04490.1"/>
    <property type="molecule type" value="Genomic_DNA"/>
</dbReference>
<dbReference type="PROSITE" id="PS50853">
    <property type="entry name" value="FN3"/>
    <property type="match status" value="1"/>
</dbReference>
<dbReference type="InterPro" id="IPR003961">
    <property type="entry name" value="FN3_dom"/>
</dbReference>
<dbReference type="SUPFAM" id="SSF49863">
    <property type="entry name" value="Hyaluronate lyase-like, C-terminal domain"/>
    <property type="match status" value="1"/>
</dbReference>
<dbReference type="InterPro" id="IPR003159">
    <property type="entry name" value="Lyase_8_central_dom"/>
</dbReference>
<dbReference type="InterPro" id="IPR012970">
    <property type="entry name" value="Lyase_8_alpha_N"/>
</dbReference>
<dbReference type="CDD" id="cd01083">
    <property type="entry name" value="GAG_Lyase"/>
    <property type="match status" value="1"/>
</dbReference>
<dbReference type="Gene3D" id="2.60.40.1080">
    <property type="match status" value="2"/>
</dbReference>
<dbReference type="Pfam" id="PF02368">
    <property type="entry name" value="Big_2"/>
    <property type="match status" value="2"/>
</dbReference>
<dbReference type="GO" id="GO:0030246">
    <property type="term" value="F:carbohydrate binding"/>
    <property type="evidence" value="ECO:0007669"/>
    <property type="project" value="InterPro"/>
</dbReference>
<dbReference type="Gene3D" id="1.50.10.100">
    <property type="entry name" value="Chondroitin AC/alginate lyase"/>
    <property type="match status" value="1"/>
</dbReference>
<comment type="caution">
    <text evidence="7">The sequence shown here is derived from an EMBL/GenBank/DDBJ whole genome shotgun (WGS) entry which is preliminary data.</text>
</comment>
<feature type="domain" description="F5/8 type C" evidence="5">
    <location>
        <begin position="1282"/>
        <end position="1419"/>
    </location>
</feature>
<dbReference type="InterPro" id="IPR004103">
    <property type="entry name" value="Lyase_8_C"/>
</dbReference>
<dbReference type="Pfam" id="PF00754">
    <property type="entry name" value="F5_F8_type_C"/>
    <property type="match status" value="2"/>
</dbReference>
<feature type="active site" evidence="4">
    <location>
        <position position="293"/>
    </location>
</feature>
<dbReference type="InterPro" id="IPR013783">
    <property type="entry name" value="Ig-like_fold"/>
</dbReference>
<evidence type="ECO:0000256" key="1">
    <source>
        <dbReference type="ARBA" id="ARBA00006699"/>
    </source>
</evidence>
<evidence type="ECO:0000256" key="3">
    <source>
        <dbReference type="ARBA" id="ARBA00023239"/>
    </source>
</evidence>
<keyword evidence="2" id="KW-0732">Signal</keyword>
<dbReference type="InterPro" id="IPR008964">
    <property type="entry name" value="Invasin/intimin_cell_adhesion"/>
</dbReference>
<reference evidence="8" key="1">
    <citation type="submission" date="2017-04" db="EMBL/GenBank/DDBJ databases">
        <title>Function of individual gut microbiota members based on whole genome sequencing of pure cultures obtained from chicken caecum.</title>
        <authorList>
            <person name="Medvecky M."/>
            <person name="Cejkova D."/>
            <person name="Polansky O."/>
            <person name="Karasova D."/>
            <person name="Kubasova T."/>
            <person name="Cizek A."/>
            <person name="Rychlik I."/>
        </authorList>
    </citation>
    <scope>NUCLEOTIDE SEQUENCE [LARGE SCALE GENOMIC DNA]</scope>
    <source>
        <strain evidence="8">An149</strain>
    </source>
</reference>
<dbReference type="InterPro" id="IPR008929">
    <property type="entry name" value="Chondroitin_lyas"/>
</dbReference>
<dbReference type="Pfam" id="PF08124">
    <property type="entry name" value="Lyase_8_N"/>
    <property type="match status" value="1"/>
</dbReference>
<evidence type="ECO:0000259" key="5">
    <source>
        <dbReference type="PROSITE" id="PS50022"/>
    </source>
</evidence>
<proteinExistence type="inferred from homology"/>
<dbReference type="InterPro" id="IPR011071">
    <property type="entry name" value="Lyase_8-like_C"/>
</dbReference>
<dbReference type="Pfam" id="PF02884">
    <property type="entry name" value="Lyase_8_C"/>
    <property type="match status" value="1"/>
</dbReference>
<dbReference type="GO" id="GO:0005975">
    <property type="term" value="P:carbohydrate metabolic process"/>
    <property type="evidence" value="ECO:0007669"/>
    <property type="project" value="InterPro"/>
</dbReference>
<comment type="similarity">
    <text evidence="1">Belongs to the polysaccharide lyase 8 family.</text>
</comment>
<evidence type="ECO:0000256" key="4">
    <source>
        <dbReference type="PIRSR" id="PIRSR638970-1"/>
    </source>
</evidence>
<feature type="active site" evidence="4">
    <location>
        <position position="356"/>
    </location>
</feature>
<dbReference type="SUPFAM" id="SSF49265">
    <property type="entry name" value="Fibronectin type III"/>
    <property type="match status" value="1"/>
</dbReference>
<feature type="active site" evidence="4">
    <location>
        <position position="302"/>
    </location>
</feature>
<dbReference type="SUPFAM" id="SSF48230">
    <property type="entry name" value="Chondroitin AC/alginate lyase"/>
    <property type="match status" value="1"/>
</dbReference>
<dbReference type="Gene3D" id="2.70.98.10">
    <property type="match status" value="1"/>
</dbReference>
<sequence length="2063" mass="230477">MQYIKKIFITIIAVFVTVSTVTSNVVITNALDDVNEYAIMREKFHDMAVGGDYDINDPVVQPMLQSINDTAQMYWDNMNKNPVSNAKNGSYMNEDDSALDPNLDPSKDYIFPEYPLGKRRSGSSSYINANSIQFTYQYIRAMALAYETKGCALYQNKDMLEDIKMALEFMNKYHYNQDFKQGDKTVPYGNWFSWRLGAPVYLGETLLLLYDDLDKEVIDKYAATMEEFVNWTSFTGANSTWNERVSMYTGLLTEKESYMSHIQSVMPTVLKYTEPGDGSFPDGYYEDGTFIQHTTFPYNGGYGLMCLTDTAYLLYMLSGTKWDLGEDSANIVYDWVIDSYEPMVYNGLSMDAFRGREITRSDTTQPRGALIIANAMLMLSENAPENIQEQFKGCIKQWFSNDFMIEQMNASADTPWYKFPLDTVVKVNSILTDDSITPISFDGTTYQMNNGARTIHWSKEGWAYTIAMSSPTIKTYEGGDSNNKGWYIGNGATYLYTNDLERTEGVEKATKDWYRIPGATSVYGRNQGTQYNLNPFAGGVTDGVYGVSGMDLSMTTHDLKAKKSWFMFDDEVVALGSNISGQYDVETTLENYKIDNENRTYYVDGNKQTMTMDGAEIAYDNAKTFHMSGNVEDSDIGFYFPNNLDINVKSETRSGTWSSLGEYNRDTNTYSADYFTAWMNHSENGNGANDSSYSYVLLPGKSVDETTEYATNSDIEIIRQDDKAHAVYEKSLGTLGVNFWQKGYTSVDLGDVKNYVTSDSPASVMINDTDNGLNVSVTDTTQQNKDYITLEINREVSGIVSSDKEIEVIQMAPTTIIKVNVKDADGKNFQIKFSYDDVDLKPTSIANVSMDDDALVVDINHEVNAKSYLIHYGVESGKYTDVLETEDLTTRIYGLTPDTTYYLNVQAKNGENISEFGKEVSFTTTATTSFFDEFETMDKMLTHTSNWDFDSGNAGQDGQPNNFEGDSTRIKRVGSNKNSEESIVYMLPSLQDFNLEVYGYDNSIGTINIYTSQDGETWQKQEYRKSTPVNTKNGWFRQNLLTPGSGINENANYLKIEVCDHPTKVWAPQFTRFDATMKNTSNLKMLKDSMQNDSKTYLTNDVDYTTYLEDDVVKATSDNGELLYSYTNIKDGTIIAYVKDGGKIDVLTSKDGLTYQPLTVSKEEIETKDGYTKIKIHIPELEENTDYLKIAMSKDSMILDVALSYVPENADIQQIRFVDEKIDGVIDYDTVPSIKVAPMNAQSKLVYSSNNDDIVSFKDGTLQFIKQGTTTVDVQVKGKDISASLPINVYKDMALKKTATASSSKAGYGVTNAVDGDVDTTRWQSNTEGKEWIQVDLRKETTFDAIDLSWYSNGESYDILISNDGKNWKTIKSITDAKYGQYARFDFDEPITARYVKIQGVSEAQYSLFAFRVLQKTGSEDEVELEPWNLALNKPAYSSGLHPSDGNGKAEKYAVDGSIATRWASRRTNDEWFYVDLQADCNIQAVNILWETASAKEFKLQISNDGKTWTDMAHIKNNSVQGDWTNHTFSQDYVGRYVRMQGIEANTKYGYSIYEFQVMGTTIDDPDNQDINSISFVDTTMSMLKGQTTTLDIITDPENIISSSIGWKSSDPSLVTVNNNGKITVKGESGFATITAYSIKNPDVKAECTINITPNAGKIIKVGGLSLINTIDTLALGDVHQLSAKITPENATHKYIIWSSSDETIIQVDATGKLQAVGIGVATITAKTTAQTNVDLTITVKEVNKDALQEAYDNNKDKTSETYTPASWQVFNDAMQHAKAVLDNENASQKEVDQALTTLITAVEGLVKKANKFELQIAIDLANAITDEDLEKVIPVVVDEFIAARDEANAVYNNENASQVEVNNAFDRLASVMQKLEFFKGDKIALKAFIDKVSELEADKYTKDTWTAFEKELTEAKAVYKDENAMQEEVNNAYSELVTAFLNLRLIPNKDLLEDLINQAEGLNATNYTKATFDGLTKALNEAKVVFENPNATQEEVDNAKDVLAKAIAGLQTVTTDNTVSTPVNNGDTTASVKTGDESLVGMFATIALLSVAGYTVLKRKED</sequence>
<feature type="domain" description="F5/8 type C" evidence="5">
    <location>
        <begin position="1420"/>
        <end position="1561"/>
    </location>
</feature>
<protein>
    <submittedName>
        <fullName evidence="7">Uncharacterized protein</fullName>
    </submittedName>
</protein>
<dbReference type="CDD" id="cd00063">
    <property type="entry name" value="FN3"/>
    <property type="match status" value="1"/>
</dbReference>
<dbReference type="SUPFAM" id="SSF74650">
    <property type="entry name" value="Galactose mutarotase-like"/>
    <property type="match status" value="1"/>
</dbReference>
<dbReference type="SUPFAM" id="SSF49785">
    <property type="entry name" value="Galactose-binding domain-like"/>
    <property type="match status" value="2"/>
</dbReference>
<dbReference type="Pfam" id="PF07554">
    <property type="entry name" value="FIVAR"/>
    <property type="match status" value="4"/>
</dbReference>
<dbReference type="InterPro" id="IPR011013">
    <property type="entry name" value="Gal_mutarotase_sf_dom"/>
</dbReference>
<dbReference type="InterPro" id="IPR003343">
    <property type="entry name" value="Big_2"/>
</dbReference>
<dbReference type="Gene3D" id="2.60.120.260">
    <property type="entry name" value="Galactose-binding domain-like"/>
    <property type="match status" value="2"/>
</dbReference>
<keyword evidence="3" id="KW-0456">Lyase</keyword>
<dbReference type="SUPFAM" id="SSF49373">
    <property type="entry name" value="Invasin/intimin cell-adhesion fragments"/>
    <property type="match status" value="2"/>
</dbReference>
<evidence type="ECO:0000313" key="7">
    <source>
        <dbReference type="EMBL" id="OUQ04490.1"/>
    </source>
</evidence>
<dbReference type="InterPro" id="IPR014718">
    <property type="entry name" value="GH-type_carb-bd"/>
</dbReference>
<dbReference type="RefSeq" id="WP_087257301.1">
    <property type="nucleotide sequence ID" value="NZ_NFLB01000011.1"/>
</dbReference>
<dbReference type="InterPro" id="IPR008979">
    <property type="entry name" value="Galactose-bd-like_sf"/>
</dbReference>
<dbReference type="Gene3D" id="2.60.40.10">
    <property type="entry name" value="Immunoglobulins"/>
    <property type="match status" value="1"/>
</dbReference>
<name>A0A1Y4QH95_9FIRM</name>
<accession>A0A1Y4QH95</accession>
<evidence type="ECO:0000256" key="2">
    <source>
        <dbReference type="ARBA" id="ARBA00022729"/>
    </source>
</evidence>
<dbReference type="SMART" id="SM00635">
    <property type="entry name" value="BID_2"/>
    <property type="match status" value="2"/>
</dbReference>
<dbReference type="InterPro" id="IPR038970">
    <property type="entry name" value="Lyase_8"/>
</dbReference>
<dbReference type="Gene3D" id="2.60.220.10">
    <property type="entry name" value="Polysaccharide lyase family 8-like, C-terminal"/>
    <property type="match status" value="1"/>
</dbReference>
<dbReference type="PANTHER" id="PTHR38481">
    <property type="entry name" value="HYALURONATE LYASE"/>
    <property type="match status" value="1"/>
</dbReference>
<organism evidence="7 8">
    <name type="scientific">Thomasclavelia spiroformis</name>
    <dbReference type="NCBI Taxonomy" id="29348"/>
    <lineage>
        <taxon>Bacteria</taxon>
        <taxon>Bacillati</taxon>
        <taxon>Bacillota</taxon>
        <taxon>Erysipelotrichia</taxon>
        <taxon>Erysipelotrichales</taxon>
        <taxon>Coprobacillaceae</taxon>
        <taxon>Thomasclavelia</taxon>
    </lineage>
</organism>
<dbReference type="GO" id="GO:0005576">
    <property type="term" value="C:extracellular region"/>
    <property type="evidence" value="ECO:0007669"/>
    <property type="project" value="InterPro"/>
</dbReference>
<dbReference type="PROSITE" id="PS50022">
    <property type="entry name" value="FA58C_3"/>
    <property type="match status" value="2"/>
</dbReference>
<dbReference type="Proteomes" id="UP000196258">
    <property type="component" value="Unassembled WGS sequence"/>
</dbReference>
<dbReference type="InterPro" id="IPR036116">
    <property type="entry name" value="FN3_sf"/>
</dbReference>
<evidence type="ECO:0000313" key="8">
    <source>
        <dbReference type="Proteomes" id="UP000196258"/>
    </source>
</evidence>
<dbReference type="GO" id="GO:0016837">
    <property type="term" value="F:carbon-oxygen lyase activity, acting on polysaccharides"/>
    <property type="evidence" value="ECO:0007669"/>
    <property type="project" value="UniProtKB-ARBA"/>
</dbReference>
<feature type="domain" description="Fibronectin type-III" evidence="6">
    <location>
        <begin position="841"/>
        <end position="927"/>
    </location>
</feature>
<dbReference type="Gene3D" id="1.20.1270.90">
    <property type="entry name" value="AF1782-like"/>
    <property type="match status" value="2"/>
</dbReference>
<dbReference type="InterPro" id="IPR000421">
    <property type="entry name" value="FA58C"/>
</dbReference>
<evidence type="ECO:0000259" key="6">
    <source>
        <dbReference type="PROSITE" id="PS50853"/>
    </source>
</evidence>